<dbReference type="InterPro" id="IPR013783">
    <property type="entry name" value="Ig-like_fold"/>
</dbReference>
<dbReference type="PROSITE" id="PS51257">
    <property type="entry name" value="PROKAR_LIPOPROTEIN"/>
    <property type="match status" value="1"/>
</dbReference>
<sequence>MKKIILLTLGLALTVVSCKDNSASSKIDKENAAKIEQNNANGEYPSVEFDRVVHDFGNILNNEAVTTEFELTNTGKADLIIINATASCGCTVPDYQKTPIKPGEKSKITVKFQTGAEGQQQKTVTLVTNTEKGEETLTIKANVGLRSN</sequence>
<accession>A0A163VK79</accession>
<dbReference type="Gene3D" id="2.60.40.10">
    <property type="entry name" value="Immunoglobulins"/>
    <property type="match status" value="1"/>
</dbReference>
<dbReference type="RefSeq" id="WP_038985869.1">
    <property type="nucleotide sequence ID" value="NZ_FNYS01000011.1"/>
</dbReference>
<keyword evidence="3" id="KW-1185">Reference proteome</keyword>
<dbReference type="AlphaFoldDB" id="A0A163VK79"/>
<evidence type="ECO:0000313" key="1">
    <source>
        <dbReference type="EMBL" id="KZE75006.1"/>
    </source>
</evidence>
<protein>
    <recommendedName>
        <fullName evidence="5">DUF1573 domain-containing protein</fullName>
    </recommendedName>
</protein>
<proteinExistence type="predicted"/>
<dbReference type="Proteomes" id="UP000183077">
    <property type="component" value="Unassembled WGS sequence"/>
</dbReference>
<dbReference type="EMBL" id="FNYS01000011">
    <property type="protein sequence ID" value="SEJ08177.1"/>
    <property type="molecule type" value="Genomic_DNA"/>
</dbReference>
<evidence type="ECO:0008006" key="5">
    <source>
        <dbReference type="Google" id="ProtNLM"/>
    </source>
</evidence>
<evidence type="ECO:0000313" key="3">
    <source>
        <dbReference type="Proteomes" id="UP000076630"/>
    </source>
</evidence>
<organism evidence="1 3">
    <name type="scientific">Myroides marinus</name>
    <dbReference type="NCBI Taxonomy" id="703342"/>
    <lineage>
        <taxon>Bacteria</taxon>
        <taxon>Pseudomonadati</taxon>
        <taxon>Bacteroidota</taxon>
        <taxon>Flavobacteriia</taxon>
        <taxon>Flavobacteriales</taxon>
        <taxon>Flavobacteriaceae</taxon>
        <taxon>Myroides</taxon>
    </lineage>
</organism>
<dbReference type="Pfam" id="PF07610">
    <property type="entry name" value="DUF1573"/>
    <property type="match status" value="1"/>
</dbReference>
<dbReference type="GeneID" id="82257608"/>
<gene>
    <name evidence="1" type="ORF">AV926_17395</name>
    <name evidence="2" type="ORF">SAMN04488018_11183</name>
</gene>
<dbReference type="Proteomes" id="UP000076630">
    <property type="component" value="Unassembled WGS sequence"/>
</dbReference>
<dbReference type="PANTHER" id="PTHR37833:SF1">
    <property type="entry name" value="SIGNAL PEPTIDE PROTEIN"/>
    <property type="match status" value="1"/>
</dbReference>
<evidence type="ECO:0000313" key="2">
    <source>
        <dbReference type="EMBL" id="SEJ08177.1"/>
    </source>
</evidence>
<dbReference type="OrthoDB" id="826619at2"/>
<dbReference type="PANTHER" id="PTHR37833">
    <property type="entry name" value="LIPOPROTEIN-RELATED"/>
    <property type="match status" value="1"/>
</dbReference>
<dbReference type="EMBL" id="LQNU01000087">
    <property type="protein sequence ID" value="KZE75006.1"/>
    <property type="molecule type" value="Genomic_DNA"/>
</dbReference>
<reference evidence="1 3" key="1">
    <citation type="submission" date="2016-01" db="EMBL/GenBank/DDBJ databases">
        <title>Whole genome sequencing of Myroides marinus L41.</title>
        <authorList>
            <person name="Hong K.W."/>
        </authorList>
    </citation>
    <scope>NUCLEOTIDE SEQUENCE [LARGE SCALE GENOMIC DNA]</scope>
    <source>
        <strain evidence="1 3">L41</strain>
    </source>
</reference>
<evidence type="ECO:0000313" key="4">
    <source>
        <dbReference type="Proteomes" id="UP000183077"/>
    </source>
</evidence>
<name>A0A163VK79_9FLAO</name>
<dbReference type="InterPro" id="IPR011467">
    <property type="entry name" value="DUF1573"/>
</dbReference>
<reference evidence="2 4" key="2">
    <citation type="submission" date="2016-10" db="EMBL/GenBank/DDBJ databases">
        <authorList>
            <person name="de Groot N.N."/>
        </authorList>
    </citation>
    <scope>NUCLEOTIDE SEQUENCE [LARGE SCALE GENOMIC DNA]</scope>
    <source>
        <strain evidence="2 4">DSM 23048</strain>
    </source>
</reference>